<dbReference type="GO" id="GO:0005524">
    <property type="term" value="F:ATP binding"/>
    <property type="evidence" value="ECO:0007669"/>
    <property type="project" value="UniProtKB-KW"/>
</dbReference>
<evidence type="ECO:0000256" key="3">
    <source>
        <dbReference type="ARBA" id="ARBA00022741"/>
    </source>
</evidence>
<dbReference type="Proteomes" id="UP000000323">
    <property type="component" value="Chromosome 1"/>
</dbReference>
<dbReference type="EMBL" id="CP001825">
    <property type="protein sequence ID" value="ACZ41816.1"/>
    <property type="molecule type" value="Genomic_DNA"/>
</dbReference>
<dbReference type="eggNOG" id="COG4608">
    <property type="taxonomic scope" value="Bacteria"/>
</dbReference>
<dbReference type="CDD" id="cd03257">
    <property type="entry name" value="ABC_NikE_OppD_transporters"/>
    <property type="match status" value="1"/>
</dbReference>
<evidence type="ECO:0000256" key="2">
    <source>
        <dbReference type="ARBA" id="ARBA00022448"/>
    </source>
</evidence>
<keyword evidence="2" id="KW-0813">Transport</keyword>
<dbReference type="KEGG" id="ttr:Tter_0899"/>
<dbReference type="PROSITE" id="PS50893">
    <property type="entry name" value="ABC_TRANSPORTER_2"/>
    <property type="match status" value="1"/>
</dbReference>
<comment type="similarity">
    <text evidence="1">Belongs to the ABC transporter superfamily.</text>
</comment>
<dbReference type="InterPro" id="IPR003439">
    <property type="entry name" value="ABC_transporter-like_ATP-bd"/>
</dbReference>
<dbReference type="InterPro" id="IPR050319">
    <property type="entry name" value="ABC_transp_ATP-bind"/>
</dbReference>
<dbReference type="Gene3D" id="3.40.50.300">
    <property type="entry name" value="P-loop containing nucleotide triphosphate hydrolases"/>
    <property type="match status" value="1"/>
</dbReference>
<dbReference type="Pfam" id="PF00005">
    <property type="entry name" value="ABC_tran"/>
    <property type="match status" value="1"/>
</dbReference>
<feature type="domain" description="ABC transporter" evidence="5">
    <location>
        <begin position="6"/>
        <end position="254"/>
    </location>
</feature>
<dbReference type="PROSITE" id="PS00211">
    <property type="entry name" value="ABC_TRANSPORTER_1"/>
    <property type="match status" value="1"/>
</dbReference>
<keyword evidence="3" id="KW-0547">Nucleotide-binding</keyword>
<keyword evidence="7" id="KW-1185">Reference proteome</keyword>
<evidence type="ECO:0000259" key="5">
    <source>
        <dbReference type="PROSITE" id="PS50893"/>
    </source>
</evidence>
<keyword evidence="4" id="KW-0067">ATP-binding</keyword>
<name>D1CFW0_THET1</name>
<gene>
    <name evidence="6" type="ordered locus">Tter_0899</name>
</gene>
<dbReference type="STRING" id="525904.Tter_0899"/>
<dbReference type="GO" id="GO:0015833">
    <property type="term" value="P:peptide transport"/>
    <property type="evidence" value="ECO:0007669"/>
    <property type="project" value="InterPro"/>
</dbReference>
<proteinExistence type="inferred from homology"/>
<dbReference type="HOGENOM" id="CLU_000604_1_23_0"/>
<evidence type="ECO:0000256" key="4">
    <source>
        <dbReference type="ARBA" id="ARBA00022840"/>
    </source>
</evidence>
<dbReference type="PANTHER" id="PTHR43776">
    <property type="entry name" value="TRANSPORT ATP-BINDING PROTEIN"/>
    <property type="match status" value="1"/>
</dbReference>
<protein>
    <submittedName>
        <fullName evidence="6">Oligopeptide/dipeptide ABC transporter, ATPase subunit</fullName>
    </submittedName>
</protein>
<dbReference type="AlphaFoldDB" id="D1CFW0"/>
<dbReference type="InterPro" id="IPR003593">
    <property type="entry name" value="AAA+_ATPase"/>
</dbReference>
<sequence length="345" mass="38426">MSETAIEFVHVSKLFGHGKNQIRAVDDVSFKIEKGKTLCLVGESGSGKSTTGKMVAGLLPPSEGKILYKGKDVSTLTHSESKQFRRAVQMIHQDPYASLNPIRSVAQILATPLQHHHIVRSKPELYRKMEELLEIVGLTPPRDFLFKYPHQLSGGQRQRVAVARALTVNPELIVADEAVSMVDVSLRVSLLNMMLRLQKELGVTFLFITHDLAVAKHFAWEGQLAVMYLGRIVELGDTQDLIADPIHPYTRALITALPEADPVVTRTKKRLILRSPDIPSLLNLPSGCTFHPRCPLYEEGFCEIERPASDVVNINGHLAACFVEARKRGQEDRIPEFVRFGGVKV</sequence>
<dbReference type="InterPro" id="IPR013563">
    <property type="entry name" value="Oligopep_ABC_C"/>
</dbReference>
<dbReference type="RefSeq" id="WP_012874851.1">
    <property type="nucleotide sequence ID" value="NC_013525.1"/>
</dbReference>
<accession>D1CFW0</accession>
<evidence type="ECO:0000313" key="7">
    <source>
        <dbReference type="Proteomes" id="UP000000323"/>
    </source>
</evidence>
<dbReference type="InterPro" id="IPR017871">
    <property type="entry name" value="ABC_transporter-like_CS"/>
</dbReference>
<dbReference type="SUPFAM" id="SSF52540">
    <property type="entry name" value="P-loop containing nucleoside triphosphate hydrolases"/>
    <property type="match status" value="1"/>
</dbReference>
<dbReference type="GO" id="GO:0055085">
    <property type="term" value="P:transmembrane transport"/>
    <property type="evidence" value="ECO:0007669"/>
    <property type="project" value="UniProtKB-ARBA"/>
</dbReference>
<dbReference type="GO" id="GO:0016887">
    <property type="term" value="F:ATP hydrolysis activity"/>
    <property type="evidence" value="ECO:0007669"/>
    <property type="project" value="InterPro"/>
</dbReference>
<evidence type="ECO:0000256" key="1">
    <source>
        <dbReference type="ARBA" id="ARBA00005417"/>
    </source>
</evidence>
<organism evidence="6 7">
    <name type="scientific">Thermobaculum terrenum (strain ATCC BAA-798 / CCMEE 7001 / YNP1)</name>
    <dbReference type="NCBI Taxonomy" id="525904"/>
    <lineage>
        <taxon>Bacteria</taxon>
        <taxon>Bacillati</taxon>
        <taxon>Chloroflexota</taxon>
        <taxon>Chloroflexia</taxon>
        <taxon>Candidatus Thermobaculales</taxon>
        <taxon>Candidatus Thermobaculaceae</taxon>
        <taxon>Thermobaculum</taxon>
    </lineage>
</organism>
<evidence type="ECO:0000313" key="6">
    <source>
        <dbReference type="EMBL" id="ACZ41816.1"/>
    </source>
</evidence>
<dbReference type="Pfam" id="PF08352">
    <property type="entry name" value="oligo_HPY"/>
    <property type="match status" value="1"/>
</dbReference>
<dbReference type="SMART" id="SM00382">
    <property type="entry name" value="AAA"/>
    <property type="match status" value="1"/>
</dbReference>
<dbReference type="InterPro" id="IPR027417">
    <property type="entry name" value="P-loop_NTPase"/>
</dbReference>
<dbReference type="NCBIfam" id="TIGR01727">
    <property type="entry name" value="oligo_HPY"/>
    <property type="match status" value="1"/>
</dbReference>
<reference evidence="7" key="1">
    <citation type="journal article" date="2010" name="Stand. Genomic Sci.">
        <title>Complete genome sequence of 'Thermobaculum terrenum' type strain (YNP1).</title>
        <authorList>
            <person name="Kiss H."/>
            <person name="Cleland D."/>
            <person name="Lapidus A."/>
            <person name="Lucas S."/>
            <person name="Glavina Del Rio T."/>
            <person name="Nolan M."/>
            <person name="Tice H."/>
            <person name="Han C."/>
            <person name="Goodwin L."/>
            <person name="Pitluck S."/>
            <person name="Liolios K."/>
            <person name="Ivanova N."/>
            <person name="Mavromatis K."/>
            <person name="Ovchinnikova G."/>
            <person name="Pati A."/>
            <person name="Chen A."/>
            <person name="Palaniappan K."/>
            <person name="Land M."/>
            <person name="Hauser L."/>
            <person name="Chang Y."/>
            <person name="Jeffries C."/>
            <person name="Lu M."/>
            <person name="Brettin T."/>
            <person name="Detter J."/>
            <person name="Goker M."/>
            <person name="Tindall B."/>
            <person name="Beck B."/>
            <person name="McDermott T."/>
            <person name="Woyke T."/>
            <person name="Bristow J."/>
            <person name="Eisen J."/>
            <person name="Markowitz V."/>
            <person name="Hugenholtz P."/>
            <person name="Kyrpides N."/>
            <person name="Klenk H."/>
            <person name="Cheng J."/>
        </authorList>
    </citation>
    <scope>NUCLEOTIDE SEQUENCE [LARGE SCALE GENOMIC DNA]</scope>
    <source>
        <strain evidence="7">ATCC BAA-798 / YNP1</strain>
    </source>
</reference>
<dbReference type="FunFam" id="3.40.50.300:FF:000016">
    <property type="entry name" value="Oligopeptide ABC transporter ATP-binding component"/>
    <property type="match status" value="1"/>
</dbReference>